<dbReference type="Proteomes" id="UP000801492">
    <property type="component" value="Unassembled WGS sequence"/>
</dbReference>
<dbReference type="OrthoDB" id="6241411at2759"/>
<accession>A0A8K0G9M9</accession>
<dbReference type="AlphaFoldDB" id="A0A8K0G9M9"/>
<organism evidence="2 3">
    <name type="scientific">Ignelater luminosus</name>
    <name type="common">Cucubano</name>
    <name type="synonym">Pyrophorus luminosus</name>
    <dbReference type="NCBI Taxonomy" id="2038154"/>
    <lineage>
        <taxon>Eukaryota</taxon>
        <taxon>Metazoa</taxon>
        <taxon>Ecdysozoa</taxon>
        <taxon>Arthropoda</taxon>
        <taxon>Hexapoda</taxon>
        <taxon>Insecta</taxon>
        <taxon>Pterygota</taxon>
        <taxon>Neoptera</taxon>
        <taxon>Endopterygota</taxon>
        <taxon>Coleoptera</taxon>
        <taxon>Polyphaga</taxon>
        <taxon>Elateriformia</taxon>
        <taxon>Elateroidea</taxon>
        <taxon>Elateridae</taxon>
        <taxon>Agrypninae</taxon>
        <taxon>Pyrophorini</taxon>
        <taxon>Ignelater</taxon>
    </lineage>
</organism>
<name>A0A8K0G9M9_IGNLU</name>
<keyword evidence="3" id="KW-1185">Reference proteome</keyword>
<evidence type="ECO:0000313" key="2">
    <source>
        <dbReference type="EMBL" id="KAF2896730.1"/>
    </source>
</evidence>
<protein>
    <submittedName>
        <fullName evidence="2">Uncharacterized protein</fullName>
    </submittedName>
</protein>
<dbReference type="EMBL" id="VTPC01004793">
    <property type="protein sequence ID" value="KAF2896730.1"/>
    <property type="molecule type" value="Genomic_DNA"/>
</dbReference>
<feature type="compositionally biased region" description="Basic and acidic residues" evidence="1">
    <location>
        <begin position="32"/>
        <end position="62"/>
    </location>
</feature>
<evidence type="ECO:0000256" key="1">
    <source>
        <dbReference type="SAM" id="MobiDB-lite"/>
    </source>
</evidence>
<sequence>MRPENYWWDEEIESKVVKKKKAYKKWIATQDSEERKEYTRISREIKRSVEGNEKPEDKREDSTNLQLTSRKNWQKYYKQLLKEDRAEFQKQNNHDINDGHARSVELTTCDKVQRAIKTSKSGKASGPGAISIELRKAAPSILLNFLQNYLVTVFKGRQTLPSDFKKEIISNIFERGSKHICANCRSITVLSFLGRMYVKILKERIEVEFTDLE</sequence>
<feature type="region of interest" description="Disordered" evidence="1">
    <location>
        <begin position="31"/>
        <end position="65"/>
    </location>
</feature>
<proteinExistence type="predicted"/>
<evidence type="ECO:0000313" key="3">
    <source>
        <dbReference type="Proteomes" id="UP000801492"/>
    </source>
</evidence>
<comment type="caution">
    <text evidence="2">The sequence shown here is derived from an EMBL/GenBank/DDBJ whole genome shotgun (WGS) entry which is preliminary data.</text>
</comment>
<gene>
    <name evidence="2" type="ORF">ILUMI_09446</name>
</gene>
<reference evidence="2" key="1">
    <citation type="submission" date="2019-08" db="EMBL/GenBank/DDBJ databases">
        <title>The genome of the North American firefly Photinus pyralis.</title>
        <authorList>
            <consortium name="Photinus pyralis genome working group"/>
            <person name="Fallon T.R."/>
            <person name="Sander Lower S.E."/>
            <person name="Weng J.-K."/>
        </authorList>
    </citation>
    <scope>NUCLEOTIDE SEQUENCE</scope>
    <source>
        <strain evidence="2">TRF0915ILg1</strain>
        <tissue evidence="2">Whole body</tissue>
    </source>
</reference>